<dbReference type="eggNOG" id="COG1061">
    <property type="taxonomic scope" value="Bacteria"/>
</dbReference>
<sequence length="68" mass="8093">MFVPSYQTKPIKAVELQSGSFKMSGKNFKDLKEYLNFMSEKHFILKHEFYDSKNYVLLKEIIQKSALR</sequence>
<keyword evidence="2" id="KW-1185">Reference proteome</keyword>
<gene>
    <name evidence="1" type="primary">fragment 2</name>
    <name evidence="1" type="ordered locus">Hac_0183</name>
</gene>
<accession>Q17Z91</accession>
<dbReference type="HOGENOM" id="CLU_2788134_0_0_7"/>
<dbReference type="Proteomes" id="UP000000775">
    <property type="component" value="Chromosome"/>
</dbReference>
<protein>
    <submittedName>
        <fullName evidence="1">Restriction enzyme 2</fullName>
    </submittedName>
</protein>
<organism evidence="1 2">
    <name type="scientific">Helicobacter acinonychis (strain Sheeba)</name>
    <dbReference type="NCBI Taxonomy" id="382638"/>
    <lineage>
        <taxon>Bacteria</taxon>
        <taxon>Pseudomonadati</taxon>
        <taxon>Campylobacterota</taxon>
        <taxon>Epsilonproteobacteria</taxon>
        <taxon>Campylobacterales</taxon>
        <taxon>Helicobacteraceae</taxon>
        <taxon>Helicobacter</taxon>
    </lineage>
</organism>
<dbReference type="EMBL" id="AM260522">
    <property type="protein sequence ID" value="CAJ99035.1"/>
    <property type="molecule type" value="Genomic_DNA"/>
</dbReference>
<dbReference type="STRING" id="382638.Hac_0183"/>
<name>Q17Z91_HELAH</name>
<dbReference type="AlphaFoldDB" id="Q17Z91"/>
<evidence type="ECO:0000313" key="1">
    <source>
        <dbReference type="EMBL" id="CAJ99035.1"/>
    </source>
</evidence>
<proteinExistence type="predicted"/>
<evidence type="ECO:0000313" key="2">
    <source>
        <dbReference type="Proteomes" id="UP000000775"/>
    </source>
</evidence>
<reference evidence="1 2" key="1">
    <citation type="journal article" date="2006" name="PLoS Genet.">
        <title>Who ate whom? Adaptive Helicobacter genomic changes that accompanied a host jump from early humans to large felines.</title>
        <authorList>
            <person name="Eppinger M."/>
            <person name="Baar C."/>
            <person name="Linz B."/>
            <person name="Raddatz G."/>
            <person name="Lanz C."/>
            <person name="Keller H."/>
            <person name="Morelli G."/>
            <person name="Gressmann H."/>
            <person name="Achtman M."/>
            <person name="Schuster S.C."/>
        </authorList>
    </citation>
    <scope>NUCLEOTIDE SEQUENCE [LARGE SCALE GENOMIC DNA]</scope>
    <source>
        <strain evidence="1 2">Sheeba</strain>
    </source>
</reference>
<dbReference type="KEGG" id="hac:Hac_0183"/>